<proteinExistence type="predicted"/>
<gene>
    <name evidence="1" type="ORF">K1X15_13060</name>
</gene>
<sequence length="63" mass="7324">MRKDDPCIRICEFDRQTGWCKGCGVTVAEIRGWKKQTPYRRTELLRDLGRRVLQLKASTPKTG</sequence>
<dbReference type="Pfam" id="PF06945">
    <property type="entry name" value="DUF1289"/>
    <property type="match status" value="1"/>
</dbReference>
<accession>A0ABX8WEZ3</accession>
<protein>
    <submittedName>
        <fullName evidence="1">DUF1289 domain-containing protein</fullName>
    </submittedName>
</protein>
<evidence type="ECO:0000313" key="2">
    <source>
        <dbReference type="Proteomes" id="UP000825799"/>
    </source>
</evidence>
<dbReference type="InterPro" id="IPR010710">
    <property type="entry name" value="DUF1289"/>
</dbReference>
<evidence type="ECO:0000313" key="1">
    <source>
        <dbReference type="EMBL" id="QYO75561.1"/>
    </source>
</evidence>
<reference evidence="1 2" key="1">
    <citation type="submission" date="2021-08" db="EMBL/GenBank/DDBJ databases">
        <title>Devosia salina sp. nov., isolated from the South China Sea sediment.</title>
        <authorList>
            <person name="Zhou Z."/>
        </authorList>
    </citation>
    <scope>NUCLEOTIDE SEQUENCE [LARGE SCALE GENOMIC DNA]</scope>
    <source>
        <strain evidence="1 2">SCS-3</strain>
    </source>
</reference>
<organism evidence="1 2">
    <name type="scientific">Devosia salina</name>
    <dbReference type="NCBI Taxonomy" id="2860336"/>
    <lineage>
        <taxon>Bacteria</taxon>
        <taxon>Pseudomonadati</taxon>
        <taxon>Pseudomonadota</taxon>
        <taxon>Alphaproteobacteria</taxon>
        <taxon>Hyphomicrobiales</taxon>
        <taxon>Devosiaceae</taxon>
        <taxon>Devosia</taxon>
    </lineage>
</organism>
<dbReference type="EMBL" id="CP080590">
    <property type="protein sequence ID" value="QYO75561.1"/>
    <property type="molecule type" value="Genomic_DNA"/>
</dbReference>
<dbReference type="RefSeq" id="WP_220304059.1">
    <property type="nucleotide sequence ID" value="NZ_CP080590.1"/>
</dbReference>
<keyword evidence="2" id="KW-1185">Reference proteome</keyword>
<name>A0ABX8WEZ3_9HYPH</name>
<dbReference type="Proteomes" id="UP000825799">
    <property type="component" value="Chromosome"/>
</dbReference>